<keyword evidence="4" id="KW-1185">Reference proteome</keyword>
<gene>
    <name evidence="3" type="ORF">Ae201684_004763</name>
</gene>
<dbReference type="PANTHER" id="PTHR16517">
    <property type="entry name" value="TUBBY-RELATED"/>
    <property type="match status" value="1"/>
</dbReference>
<dbReference type="Pfam" id="PF01167">
    <property type="entry name" value="Tub"/>
    <property type="match status" value="1"/>
</dbReference>
<dbReference type="SUPFAM" id="SSF54518">
    <property type="entry name" value="Tubby C-terminal domain-like"/>
    <property type="match status" value="1"/>
</dbReference>
<dbReference type="PANTHER" id="PTHR16517:SF7">
    <property type="entry name" value="PROTEIN KING TUBBY"/>
    <property type="match status" value="1"/>
</dbReference>
<evidence type="ECO:0000259" key="2">
    <source>
        <dbReference type="Pfam" id="PF01167"/>
    </source>
</evidence>
<organism evidence="3 4">
    <name type="scientific">Aphanomyces euteiches</name>
    <dbReference type="NCBI Taxonomy" id="100861"/>
    <lineage>
        <taxon>Eukaryota</taxon>
        <taxon>Sar</taxon>
        <taxon>Stramenopiles</taxon>
        <taxon>Oomycota</taxon>
        <taxon>Saprolegniomycetes</taxon>
        <taxon>Saprolegniales</taxon>
        <taxon>Verrucalvaceae</taxon>
        <taxon>Aphanomyces</taxon>
    </lineage>
</organism>
<dbReference type="InterPro" id="IPR025659">
    <property type="entry name" value="Tubby-like_C"/>
</dbReference>
<evidence type="ECO:0000256" key="1">
    <source>
        <dbReference type="ARBA" id="ARBA00007129"/>
    </source>
</evidence>
<evidence type="ECO:0000313" key="4">
    <source>
        <dbReference type="Proteomes" id="UP000481153"/>
    </source>
</evidence>
<accession>A0A6G0XH33</accession>
<dbReference type="InterPro" id="IPR000007">
    <property type="entry name" value="Tubby_C"/>
</dbReference>
<reference evidence="3 4" key="1">
    <citation type="submission" date="2019-07" db="EMBL/GenBank/DDBJ databases">
        <title>Genomics analysis of Aphanomyces spp. identifies a new class of oomycete effector associated with host adaptation.</title>
        <authorList>
            <person name="Gaulin E."/>
        </authorList>
    </citation>
    <scope>NUCLEOTIDE SEQUENCE [LARGE SCALE GENOMIC DNA]</scope>
    <source>
        <strain evidence="3 4">ATCC 201684</strain>
    </source>
</reference>
<feature type="domain" description="Tubby C-terminal" evidence="2">
    <location>
        <begin position="13"/>
        <end position="130"/>
    </location>
</feature>
<evidence type="ECO:0000313" key="3">
    <source>
        <dbReference type="EMBL" id="KAF0739583.1"/>
    </source>
</evidence>
<dbReference type="Gene3D" id="3.20.90.10">
    <property type="entry name" value="Tubby Protein, Chain A"/>
    <property type="match status" value="1"/>
</dbReference>
<dbReference type="PRINTS" id="PR01573">
    <property type="entry name" value="SUPERTUBBY"/>
</dbReference>
<name>A0A6G0XH33_9STRA</name>
<comment type="similarity">
    <text evidence="1">Belongs to the TUB family.</text>
</comment>
<dbReference type="Proteomes" id="UP000481153">
    <property type="component" value="Unassembled WGS sequence"/>
</dbReference>
<dbReference type="EMBL" id="VJMJ01000063">
    <property type="protein sequence ID" value="KAF0739583.1"/>
    <property type="molecule type" value="Genomic_DNA"/>
</dbReference>
<sequence>MEFTLMDDKASPLAIIRYLPTKVSKPRLMEVTLPAQQSLTDHYDSTPEVHESDVHLVNQIPVWNESFNSYCLDFGGRVELPSPWNFILESSGNVMAMLFGSTRRPNICALDFSYPLSPLQAFAIALSATETCQSRPV</sequence>
<proteinExistence type="inferred from homology"/>
<dbReference type="VEuPathDB" id="FungiDB:AeMF1_006096"/>
<dbReference type="AlphaFoldDB" id="A0A6G0XH33"/>
<protein>
    <recommendedName>
        <fullName evidence="2">Tubby C-terminal domain-containing protein</fullName>
    </recommendedName>
</protein>
<comment type="caution">
    <text evidence="3">The sequence shown here is derived from an EMBL/GenBank/DDBJ whole genome shotgun (WGS) entry which is preliminary data.</text>
</comment>